<evidence type="ECO:0000259" key="1">
    <source>
        <dbReference type="Pfam" id="PF11721"/>
    </source>
</evidence>
<dbReference type="Gene3D" id="2.130.10.10">
    <property type="entry name" value="YVTN repeat-like/Quinoprotein amine dehydrogenase"/>
    <property type="match status" value="2"/>
</dbReference>
<accession>A0A399CXW8</accession>
<feature type="domain" description="Malectin" evidence="1">
    <location>
        <begin position="1147"/>
        <end position="1218"/>
    </location>
</feature>
<dbReference type="OrthoDB" id="9816081at2"/>
<dbReference type="AlphaFoldDB" id="A0A399CXW8"/>
<dbReference type="RefSeq" id="WP_119351256.1">
    <property type="nucleotide sequence ID" value="NZ_QWET01000016.1"/>
</dbReference>
<feature type="domain" description="Pyrrolo-quinoline quinone repeat" evidence="2">
    <location>
        <begin position="71"/>
        <end position="155"/>
    </location>
</feature>
<evidence type="ECO:0000313" key="4">
    <source>
        <dbReference type="Proteomes" id="UP000266441"/>
    </source>
</evidence>
<dbReference type="Pfam" id="PF11721">
    <property type="entry name" value="Malectin"/>
    <property type="match status" value="1"/>
</dbReference>
<dbReference type="SUPFAM" id="SSF50998">
    <property type="entry name" value="Quinoprotein alcohol dehydrogenase-like"/>
    <property type="match status" value="2"/>
</dbReference>
<feature type="domain" description="Pyrrolo-quinoline quinone repeat" evidence="2">
    <location>
        <begin position="191"/>
        <end position="327"/>
    </location>
</feature>
<dbReference type="Proteomes" id="UP000266441">
    <property type="component" value="Unassembled WGS sequence"/>
</dbReference>
<sequence>MRRVSVIIFVFLQLFSQPVFSHDWPMWRNDFNRSASTPEQLADELYLQWQVTYSPRNPVWDDPLNQNLMQYDRLFEPVVAGDKIFIGFNDQDKVVAVDIHSGEELWHFYADGPVRLPLAVNKGRIYFTGDDGYIYCLNTEDGALLWKRLLAPAENKLLGNKRLISMWPARGGVVMKDDVVYTAASIFPLMGTFIYALDAVTGNIIWKNEGTGSNYILQPHRSPAFADVAPQGAFTISGDKLLVAGGRSVPAAFDLKTGEELYYHLAANQKTGGSFTCANDKVFFNHFRKRATNMYSSEDGNKLISNVGEYPVVDGDRIYFSGEKLWAAQLMPDNKLDTLWCENISACNDLIKAGNCLFAADSSGVSAVKLLPGNKTEIIWNFKTEKNVERLVAANGKLIAVTSDGTLMVFGQNPVSKVALHRKTETKVKSNQESKILKEAGITEGYGIVLGGDNIQLLKNLVNDTRLNMVVYDKSREKVQSLREYFDREGIKAERLSFQHWGDKFPALPRYFSSFTIINDLSYLKENGKDFLEKVYASARPYGGKILIKGNGKQQDILLKAIRELELPGAKLEEKKGFCQVIRTGPLHGASPWTHNYGDIANTVKSDDQLVKAPLGILWFGGNSNMDVLPRHGHGPGEQVIDGRLIIQGMNSISARDVYTGRVIWKYKTEKLLEDNWLVYYDESYDEENPLDPKYNQVHLPGSNARGTNYIATREFVYLIEGSECTLIDINTGKAARVFNTGGENTQKLGYIGVYKDLLILGSNFAEFPEMEKDEVEVKRERFTDYNLTASSKLIILNRFTGEKLWSMDANHGFIHNSVIAGDDMLFCLDKLPQYLETKLKRRGEPLPEGSRLLYLNARTGEIIREETEDVFGTWLGYSGEYKLLLQATRPSRDMLNGEVGTRMIAYDIQTKNKIWDREMSYANPPIIHNDKIYTNGEGFQLLTGDSLTEKDPVTGEDLKWSFKREYGCGIVAASEHLLTFRSASAGFINLNAFEGTGSLGGWKASCSTNLIAADGVLNSPDYTRTCQCAYQNQTSLALVNMPWMAYWTNSNYSWNGKQIQQLGLNLNAPGDRSADNDVLWIEFPVVAGAASGIPVKLDTLGFHQIRKEPVSISSEKTPWVSASALGGIKSVEITLSQEEFIPETFYTVKLYFAELENKNPGERIFDIVVQGEKVANEFDIVKEAGAPDAEVVKVFEGIKAGKILKIDLIPVNGNTLISGIELTQEKLVGK</sequence>
<evidence type="ECO:0000259" key="2">
    <source>
        <dbReference type="Pfam" id="PF13360"/>
    </source>
</evidence>
<name>A0A399CXW8_9BACT</name>
<comment type="caution">
    <text evidence="3">The sequence shown here is derived from an EMBL/GenBank/DDBJ whole genome shotgun (WGS) entry which is preliminary data.</text>
</comment>
<dbReference type="Pfam" id="PF13360">
    <property type="entry name" value="PQQ_2"/>
    <property type="match status" value="2"/>
</dbReference>
<dbReference type="EMBL" id="QWET01000016">
    <property type="protein sequence ID" value="RIH63798.1"/>
    <property type="molecule type" value="Genomic_DNA"/>
</dbReference>
<dbReference type="SMART" id="SM00564">
    <property type="entry name" value="PQQ"/>
    <property type="match status" value="5"/>
</dbReference>
<dbReference type="InterPro" id="IPR011047">
    <property type="entry name" value="Quinoprotein_ADH-like_sf"/>
</dbReference>
<dbReference type="Gene3D" id="2.60.120.430">
    <property type="entry name" value="Galactose-binding lectin"/>
    <property type="match status" value="1"/>
</dbReference>
<reference evidence="3 4" key="1">
    <citation type="journal article" date="2015" name="Int. J. Syst. Evol. Microbiol.">
        <title>Mariniphaga sediminis sp. nov., isolated from coastal sediment.</title>
        <authorList>
            <person name="Wang F.Q."/>
            <person name="Shen Q.Y."/>
            <person name="Chen G.J."/>
            <person name="Du Z.J."/>
        </authorList>
    </citation>
    <scope>NUCLEOTIDE SEQUENCE [LARGE SCALE GENOMIC DNA]</scope>
    <source>
        <strain evidence="3 4">SY21</strain>
    </source>
</reference>
<evidence type="ECO:0000313" key="3">
    <source>
        <dbReference type="EMBL" id="RIH63798.1"/>
    </source>
</evidence>
<dbReference type="InterPro" id="IPR002372">
    <property type="entry name" value="PQQ_rpt_dom"/>
</dbReference>
<protein>
    <submittedName>
        <fullName evidence="3">Uncharacterized protein</fullName>
    </submittedName>
</protein>
<organism evidence="3 4">
    <name type="scientific">Mariniphaga sediminis</name>
    <dbReference type="NCBI Taxonomy" id="1628158"/>
    <lineage>
        <taxon>Bacteria</taxon>
        <taxon>Pseudomonadati</taxon>
        <taxon>Bacteroidota</taxon>
        <taxon>Bacteroidia</taxon>
        <taxon>Marinilabiliales</taxon>
        <taxon>Prolixibacteraceae</taxon>
        <taxon>Mariniphaga</taxon>
    </lineage>
</organism>
<dbReference type="PANTHER" id="PTHR34512:SF30">
    <property type="entry name" value="OUTER MEMBRANE PROTEIN ASSEMBLY FACTOR BAMB"/>
    <property type="match status" value="1"/>
</dbReference>
<dbReference type="InterPro" id="IPR018391">
    <property type="entry name" value="PQQ_b-propeller_rpt"/>
</dbReference>
<proteinExistence type="predicted"/>
<keyword evidence="4" id="KW-1185">Reference proteome</keyword>
<dbReference type="PANTHER" id="PTHR34512">
    <property type="entry name" value="CELL SURFACE PROTEIN"/>
    <property type="match status" value="1"/>
</dbReference>
<gene>
    <name evidence="3" type="ORF">D1164_17845</name>
</gene>
<dbReference type="InterPro" id="IPR015943">
    <property type="entry name" value="WD40/YVTN_repeat-like_dom_sf"/>
</dbReference>
<dbReference type="InterPro" id="IPR021720">
    <property type="entry name" value="Malectin_dom"/>
</dbReference>